<keyword evidence="8" id="KW-1185">Reference proteome</keyword>
<evidence type="ECO:0000256" key="4">
    <source>
        <dbReference type="PROSITE-ProRule" id="PRU00228"/>
    </source>
</evidence>
<evidence type="ECO:0000313" key="7">
    <source>
        <dbReference type="EMBL" id="CAG2188975.1"/>
    </source>
</evidence>
<keyword evidence="1" id="KW-0479">Metal-binding</keyword>
<feature type="compositionally biased region" description="Polar residues" evidence="5">
    <location>
        <begin position="1"/>
        <end position="10"/>
    </location>
</feature>
<dbReference type="Proteomes" id="UP000683360">
    <property type="component" value="Unassembled WGS sequence"/>
</dbReference>
<gene>
    <name evidence="7" type="ORF">MEDL_4398</name>
</gene>
<feature type="compositionally biased region" description="Acidic residues" evidence="5">
    <location>
        <begin position="413"/>
        <end position="422"/>
    </location>
</feature>
<name>A0A8S3PZ75_MYTED</name>
<keyword evidence="7" id="KW-0808">Transferase</keyword>
<dbReference type="Pfam" id="PF00569">
    <property type="entry name" value="ZZ"/>
    <property type="match status" value="1"/>
</dbReference>
<dbReference type="Gene3D" id="3.30.60.90">
    <property type="match status" value="1"/>
</dbReference>
<evidence type="ECO:0000256" key="5">
    <source>
        <dbReference type="SAM" id="MobiDB-lite"/>
    </source>
</evidence>
<dbReference type="InterPro" id="IPR043145">
    <property type="entry name" value="Znf_ZZ_sf"/>
</dbReference>
<dbReference type="GO" id="GO:0061630">
    <property type="term" value="F:ubiquitin protein ligase activity"/>
    <property type="evidence" value="ECO:0007669"/>
    <property type="project" value="UniProtKB-EC"/>
</dbReference>
<dbReference type="GO" id="GO:0016567">
    <property type="term" value="P:protein ubiquitination"/>
    <property type="evidence" value="ECO:0007669"/>
    <property type="project" value="TreeGrafter"/>
</dbReference>
<dbReference type="PANTHER" id="PTHR24202">
    <property type="entry name" value="E3 UBIQUITIN-PROTEIN LIGASE MIB2"/>
    <property type="match status" value="1"/>
</dbReference>
<feature type="compositionally biased region" description="Polar residues" evidence="5">
    <location>
        <begin position="55"/>
        <end position="66"/>
    </location>
</feature>
<feature type="compositionally biased region" description="Acidic residues" evidence="5">
    <location>
        <begin position="397"/>
        <end position="406"/>
    </location>
</feature>
<keyword evidence="7" id="KW-0012">Acyltransferase</keyword>
<dbReference type="PANTHER" id="PTHR24202:SF4">
    <property type="entry name" value="E3 UBIQUITIN-PROTEIN LIGASE MIB2-RELATED"/>
    <property type="match status" value="1"/>
</dbReference>
<keyword evidence="2 4" id="KW-0863">Zinc-finger</keyword>
<dbReference type="OrthoDB" id="6153504at2759"/>
<dbReference type="PROSITE" id="PS50135">
    <property type="entry name" value="ZF_ZZ_2"/>
    <property type="match status" value="1"/>
</dbReference>
<dbReference type="EMBL" id="CAJPWZ010000283">
    <property type="protein sequence ID" value="CAG2188975.1"/>
    <property type="molecule type" value="Genomic_DNA"/>
</dbReference>
<keyword evidence="3" id="KW-0862">Zinc</keyword>
<reference evidence="7" key="1">
    <citation type="submission" date="2021-03" db="EMBL/GenBank/DDBJ databases">
        <authorList>
            <person name="Bekaert M."/>
        </authorList>
    </citation>
    <scope>NUCLEOTIDE SEQUENCE</scope>
</reference>
<feature type="region of interest" description="Disordered" evidence="5">
    <location>
        <begin position="1"/>
        <end position="67"/>
    </location>
</feature>
<dbReference type="SUPFAM" id="SSF57850">
    <property type="entry name" value="RING/U-box"/>
    <property type="match status" value="2"/>
</dbReference>
<feature type="domain" description="ZZ-type" evidence="6">
    <location>
        <begin position="122"/>
        <end position="174"/>
    </location>
</feature>
<feature type="region of interest" description="Disordered" evidence="5">
    <location>
        <begin position="392"/>
        <end position="437"/>
    </location>
</feature>
<accession>A0A8S3PZ75</accession>
<dbReference type="PROSITE" id="PS01357">
    <property type="entry name" value="ZF_ZZ_1"/>
    <property type="match status" value="1"/>
</dbReference>
<dbReference type="AlphaFoldDB" id="A0A8S3PZ75"/>
<dbReference type="EC" id="2.3.2.27" evidence="7"/>
<dbReference type="GO" id="GO:0005737">
    <property type="term" value="C:cytoplasm"/>
    <property type="evidence" value="ECO:0007669"/>
    <property type="project" value="TreeGrafter"/>
</dbReference>
<evidence type="ECO:0000259" key="6">
    <source>
        <dbReference type="PROSITE" id="PS50135"/>
    </source>
</evidence>
<protein>
    <submittedName>
        <fullName evidence="7">MIB</fullName>
        <ecNumber evidence="7">2.3.2.27</ecNumber>
    </submittedName>
</protein>
<evidence type="ECO:0000313" key="8">
    <source>
        <dbReference type="Proteomes" id="UP000683360"/>
    </source>
</evidence>
<organism evidence="7 8">
    <name type="scientific">Mytilus edulis</name>
    <name type="common">Blue mussel</name>
    <dbReference type="NCBI Taxonomy" id="6550"/>
    <lineage>
        <taxon>Eukaryota</taxon>
        <taxon>Metazoa</taxon>
        <taxon>Spiralia</taxon>
        <taxon>Lophotrochozoa</taxon>
        <taxon>Mollusca</taxon>
        <taxon>Bivalvia</taxon>
        <taxon>Autobranchia</taxon>
        <taxon>Pteriomorphia</taxon>
        <taxon>Mytilida</taxon>
        <taxon>Mytiloidea</taxon>
        <taxon>Mytilidae</taxon>
        <taxon>Mytilinae</taxon>
        <taxon>Mytilus</taxon>
    </lineage>
</organism>
<sequence>MPISELNSSADFFLPTPPPTENEIYSTDKQEIPTELSNMTNLSKSPDTKSETSVKSDSQGGSSQRLTKQEKAVLGTIISVNESGKEVEVLWDSSSEIETVCTGKDNTFDLLLFDNTQAGVEHTSIICEECDEYPLRGIRWNCLTCDDIDLCSSCYMSNKHDDRNVIEIHKEDGTSYRGDAIVKLENNRIIQHSIGRARDGKCELKVLTKAEGPEYYEDHLPFVSKYYKQNVYCRKPMMNGTFKFNGTIAESSVMIWKKKELKIFDNGPAGIDHDCYCKECSNPVFGMRWQCQKCQIGNDSLCTECYMSDKHIEDLHQFFRIVEPSDRICDGVIDRGMKNIEVMWWPNEVTSLHKIDDLKLKLEKGVKCAYYPDHLPILGKISVDIWYKIENDHGDNPEDDPKDDSEDDHKDDSEDDPEDDSEDDHKDDSEDDPEDERPSYKHILYLIFANHSNLVTTRNEDRFAQMDEVLEFSSRLRLKDKNV</sequence>
<dbReference type="InterPro" id="IPR000433">
    <property type="entry name" value="Znf_ZZ"/>
</dbReference>
<evidence type="ECO:0000256" key="2">
    <source>
        <dbReference type="ARBA" id="ARBA00022771"/>
    </source>
</evidence>
<proteinExistence type="predicted"/>
<evidence type="ECO:0000256" key="1">
    <source>
        <dbReference type="ARBA" id="ARBA00022723"/>
    </source>
</evidence>
<comment type="caution">
    <text evidence="7">The sequence shown here is derived from an EMBL/GenBank/DDBJ whole genome shotgun (WGS) entry which is preliminary data.</text>
</comment>
<evidence type="ECO:0000256" key="3">
    <source>
        <dbReference type="ARBA" id="ARBA00022833"/>
    </source>
</evidence>
<feature type="compositionally biased region" description="Polar residues" evidence="5">
    <location>
        <begin position="35"/>
        <end position="45"/>
    </location>
</feature>
<dbReference type="GO" id="GO:0008270">
    <property type="term" value="F:zinc ion binding"/>
    <property type="evidence" value="ECO:0007669"/>
    <property type="project" value="UniProtKB-KW"/>
</dbReference>
<dbReference type="SMART" id="SM00291">
    <property type="entry name" value="ZnF_ZZ"/>
    <property type="match status" value="1"/>
</dbReference>